<dbReference type="EMBL" id="CZBY01000006">
    <property type="protein sequence ID" value="CUQ85070.1"/>
    <property type="molecule type" value="Genomic_DNA"/>
</dbReference>
<dbReference type="SUPFAM" id="SSF69593">
    <property type="entry name" value="Glycerol-3-phosphate (1)-acyltransferase"/>
    <property type="match status" value="1"/>
</dbReference>
<feature type="domain" description="Phospholipid/glycerol acyltransferase" evidence="4">
    <location>
        <begin position="37"/>
        <end position="150"/>
    </location>
</feature>
<feature type="region of interest" description="Disordered" evidence="3">
    <location>
        <begin position="203"/>
        <end position="223"/>
    </location>
</feature>
<dbReference type="Pfam" id="PF01553">
    <property type="entry name" value="Acyltransferase"/>
    <property type="match status" value="1"/>
</dbReference>
<evidence type="ECO:0000256" key="1">
    <source>
        <dbReference type="ARBA" id="ARBA00022679"/>
    </source>
</evidence>
<dbReference type="OrthoDB" id="9803035at2"/>
<dbReference type="GO" id="GO:0003841">
    <property type="term" value="F:1-acylglycerol-3-phosphate O-acyltransferase activity"/>
    <property type="evidence" value="ECO:0007669"/>
    <property type="project" value="TreeGrafter"/>
</dbReference>
<dbReference type="InterPro" id="IPR002123">
    <property type="entry name" value="Plipid/glycerol_acylTrfase"/>
</dbReference>
<evidence type="ECO:0000259" key="4">
    <source>
        <dbReference type="SMART" id="SM00563"/>
    </source>
</evidence>
<evidence type="ECO:0000256" key="2">
    <source>
        <dbReference type="ARBA" id="ARBA00023315"/>
    </source>
</evidence>
<dbReference type="EC" id="2.3.1.-" evidence="5"/>
<dbReference type="Proteomes" id="UP000095662">
    <property type="component" value="Unassembled WGS sequence"/>
</dbReference>
<reference evidence="5 6" key="1">
    <citation type="submission" date="2015-09" db="EMBL/GenBank/DDBJ databases">
        <authorList>
            <consortium name="Pathogen Informatics"/>
        </authorList>
    </citation>
    <scope>NUCLEOTIDE SEQUENCE [LARGE SCALE GENOMIC DNA]</scope>
    <source>
        <strain evidence="5 6">2789STDY5834928</strain>
    </source>
</reference>
<organism evidence="5 6">
    <name type="scientific">[Eubacterium] siraeum</name>
    <dbReference type="NCBI Taxonomy" id="39492"/>
    <lineage>
        <taxon>Bacteria</taxon>
        <taxon>Bacillati</taxon>
        <taxon>Bacillota</taxon>
        <taxon>Clostridia</taxon>
        <taxon>Eubacteriales</taxon>
        <taxon>Oscillospiraceae</taxon>
        <taxon>Oscillospiraceae incertae sedis</taxon>
    </lineage>
</organism>
<gene>
    <name evidence="5" type="primary">plsC</name>
    <name evidence="5" type="ORF">ERS852540_01038</name>
</gene>
<dbReference type="CDD" id="cd07989">
    <property type="entry name" value="LPLAT_AGPAT-like"/>
    <property type="match status" value="1"/>
</dbReference>
<evidence type="ECO:0000313" key="5">
    <source>
        <dbReference type="EMBL" id="CUQ85070.1"/>
    </source>
</evidence>
<keyword evidence="2 5" id="KW-0012">Acyltransferase</keyword>
<evidence type="ECO:0000313" key="6">
    <source>
        <dbReference type="Proteomes" id="UP000095662"/>
    </source>
</evidence>
<keyword evidence="1 5" id="KW-0808">Transferase</keyword>
<dbReference type="PANTHER" id="PTHR10434">
    <property type="entry name" value="1-ACYL-SN-GLYCEROL-3-PHOSPHATE ACYLTRANSFERASE"/>
    <property type="match status" value="1"/>
</dbReference>
<feature type="compositionally biased region" description="Basic and acidic residues" evidence="3">
    <location>
        <begin position="213"/>
        <end position="223"/>
    </location>
</feature>
<dbReference type="PANTHER" id="PTHR10434:SF11">
    <property type="entry name" value="1-ACYL-SN-GLYCEROL-3-PHOSPHATE ACYLTRANSFERASE"/>
    <property type="match status" value="1"/>
</dbReference>
<dbReference type="GO" id="GO:0006654">
    <property type="term" value="P:phosphatidic acid biosynthetic process"/>
    <property type="evidence" value="ECO:0007669"/>
    <property type="project" value="TreeGrafter"/>
</dbReference>
<dbReference type="AlphaFoldDB" id="A0A174ZP88"/>
<sequence length="223" mass="25001">MYEFFRKIVCLSMHIKYRIKVIGGDNRPYKNGIKGGYIIACNHQDYGDPPLIAAVNKAHFSFMAKIELFEKNKFFAWLITKCGAFPVVRGAGDGSAINHAIADLEKNRAFVIFPEGTRSKDGNIGRAKSGIAVIAGKTNAPVLPMCIKYGKKGFRRKVWISVGEMIPAEHIALNSDDRTELRRVSNLIMDNIKMLMDGMSEYGDPLPKQYNPKPEKQTDEESK</sequence>
<evidence type="ECO:0000256" key="3">
    <source>
        <dbReference type="SAM" id="MobiDB-lite"/>
    </source>
</evidence>
<accession>A0A174ZP88</accession>
<protein>
    <submittedName>
        <fullName evidence="5">1-acyl-sn-glycerol-3-phosphate acyltransferase</fullName>
        <ecNumber evidence="5">2.3.1.-</ecNumber>
    </submittedName>
</protein>
<proteinExistence type="predicted"/>
<name>A0A174ZP88_9FIRM</name>
<dbReference type="SMART" id="SM00563">
    <property type="entry name" value="PlsC"/>
    <property type="match status" value="1"/>
</dbReference>
<dbReference type="STRING" id="39492.ERS852540_01038"/>